<keyword evidence="2" id="KW-0067">ATP-binding</keyword>
<evidence type="ECO:0000256" key="2">
    <source>
        <dbReference type="ARBA" id="ARBA00022840"/>
    </source>
</evidence>
<evidence type="ECO:0000256" key="3">
    <source>
        <dbReference type="SAM" id="Phobius"/>
    </source>
</evidence>
<dbReference type="InterPro" id="IPR050173">
    <property type="entry name" value="ABC_transporter_C-like"/>
</dbReference>
<protein>
    <submittedName>
        <fullName evidence="4">Multidrug resistance-associated protein 4-like</fullName>
    </submittedName>
</protein>
<dbReference type="AlphaFoldDB" id="A0A6P7GQC9"/>
<organism evidence="4">
    <name type="scientific">Diabrotica virgifera virgifera</name>
    <name type="common">western corn rootworm</name>
    <dbReference type="NCBI Taxonomy" id="50390"/>
    <lineage>
        <taxon>Eukaryota</taxon>
        <taxon>Metazoa</taxon>
        <taxon>Ecdysozoa</taxon>
        <taxon>Arthropoda</taxon>
        <taxon>Hexapoda</taxon>
        <taxon>Insecta</taxon>
        <taxon>Pterygota</taxon>
        <taxon>Neoptera</taxon>
        <taxon>Endopterygota</taxon>
        <taxon>Coleoptera</taxon>
        <taxon>Polyphaga</taxon>
        <taxon>Cucujiformia</taxon>
        <taxon>Chrysomeloidea</taxon>
        <taxon>Chrysomelidae</taxon>
        <taxon>Galerucinae</taxon>
        <taxon>Diabroticina</taxon>
        <taxon>Diabroticites</taxon>
        <taxon>Diabrotica</taxon>
    </lineage>
</organism>
<dbReference type="PANTHER" id="PTHR24223:SF415">
    <property type="entry name" value="FI20190P1"/>
    <property type="match status" value="1"/>
</dbReference>
<dbReference type="GO" id="GO:0042626">
    <property type="term" value="F:ATPase-coupled transmembrane transporter activity"/>
    <property type="evidence" value="ECO:0007669"/>
    <property type="project" value="TreeGrafter"/>
</dbReference>
<gene>
    <name evidence="4" type="primary">LOC114341633</name>
</gene>
<proteinExistence type="predicted"/>
<sequence>MDSTKKYVKKSPEEKANFLSKIFLWWFLPFFKYGYKNDVELKDIYNATKPDMSESLGNQLQKNWEEQIKKCDQSQNKKKPSLKSAIVKTYLKMYTASGVMIFLQFIVIRNYGKLT</sequence>
<dbReference type="PANTHER" id="PTHR24223">
    <property type="entry name" value="ATP-BINDING CASSETTE SUB-FAMILY C"/>
    <property type="match status" value="1"/>
</dbReference>
<keyword evidence="1" id="KW-0547">Nucleotide-binding</keyword>
<reference evidence="4" key="1">
    <citation type="submission" date="2025-08" db="UniProtKB">
        <authorList>
            <consortium name="RefSeq"/>
        </authorList>
    </citation>
    <scope>IDENTIFICATION</scope>
    <source>
        <tissue evidence="4">Whole insect</tissue>
    </source>
</reference>
<keyword evidence="3" id="KW-0472">Membrane</keyword>
<dbReference type="RefSeq" id="XP_028148242.1">
    <property type="nucleotide sequence ID" value="XM_028292441.1"/>
</dbReference>
<evidence type="ECO:0000256" key="1">
    <source>
        <dbReference type="ARBA" id="ARBA00022741"/>
    </source>
</evidence>
<dbReference type="InParanoid" id="A0A6P7GQC9"/>
<dbReference type="GO" id="GO:0005524">
    <property type="term" value="F:ATP binding"/>
    <property type="evidence" value="ECO:0007669"/>
    <property type="project" value="UniProtKB-KW"/>
</dbReference>
<keyword evidence="3" id="KW-1133">Transmembrane helix</keyword>
<feature type="transmembrane region" description="Helical" evidence="3">
    <location>
        <begin position="93"/>
        <end position="112"/>
    </location>
</feature>
<dbReference type="GO" id="GO:0016020">
    <property type="term" value="C:membrane"/>
    <property type="evidence" value="ECO:0007669"/>
    <property type="project" value="TreeGrafter"/>
</dbReference>
<keyword evidence="3" id="KW-0812">Transmembrane</keyword>
<evidence type="ECO:0000313" key="4">
    <source>
        <dbReference type="RefSeq" id="XP_028148242.1"/>
    </source>
</evidence>
<accession>A0A6P7GQC9</accession>
<name>A0A6P7GQC9_DIAVI</name>